<keyword evidence="3" id="KW-1185">Reference proteome</keyword>
<feature type="transmembrane region" description="Helical" evidence="1">
    <location>
        <begin position="53"/>
        <end position="75"/>
    </location>
</feature>
<keyword evidence="1" id="KW-0812">Transmembrane</keyword>
<gene>
    <name evidence="2" type="ORF">J2Z32_002022</name>
</gene>
<feature type="transmembrane region" description="Helical" evidence="1">
    <location>
        <begin position="131"/>
        <end position="148"/>
    </location>
</feature>
<feature type="transmembrane region" description="Helical" evidence="1">
    <location>
        <begin position="12"/>
        <end position="33"/>
    </location>
</feature>
<dbReference type="RefSeq" id="WP_210089019.1">
    <property type="nucleotide sequence ID" value="NZ_JAGGKG010000008.1"/>
</dbReference>
<keyword evidence="1" id="KW-1133">Transmembrane helix</keyword>
<feature type="transmembrane region" description="Helical" evidence="1">
    <location>
        <begin position="96"/>
        <end position="119"/>
    </location>
</feature>
<proteinExistence type="predicted"/>
<accession>A0ABS4FS29</accession>
<organism evidence="2 3">
    <name type="scientific">Paenibacillus turicensis</name>
    <dbReference type="NCBI Taxonomy" id="160487"/>
    <lineage>
        <taxon>Bacteria</taxon>
        <taxon>Bacillati</taxon>
        <taxon>Bacillota</taxon>
        <taxon>Bacilli</taxon>
        <taxon>Bacillales</taxon>
        <taxon>Paenibacillaceae</taxon>
        <taxon>Paenibacillus</taxon>
    </lineage>
</organism>
<sequence>MIKFIGMIGIAANSLTLAFGLSAFVMGIVFFLIGLPQMKKKAVSAFFNKDVAYIMATMAILLTFLILMGFSIYLSKELLFSSVLSSAETLRLGKRLLFVMGVVVLWGFVCTKWLLPIVFDSIKLSKKQLTVVFTGIISMIVVGVDAVMQN</sequence>
<name>A0ABS4FS29_9BACL</name>
<dbReference type="EMBL" id="JAGGKG010000008">
    <property type="protein sequence ID" value="MBP1905392.1"/>
    <property type="molecule type" value="Genomic_DNA"/>
</dbReference>
<reference evidence="2 3" key="1">
    <citation type="submission" date="2021-03" db="EMBL/GenBank/DDBJ databases">
        <title>Genomic Encyclopedia of Type Strains, Phase IV (KMG-IV): sequencing the most valuable type-strain genomes for metagenomic binning, comparative biology and taxonomic classification.</title>
        <authorList>
            <person name="Goeker M."/>
        </authorList>
    </citation>
    <scope>NUCLEOTIDE SEQUENCE [LARGE SCALE GENOMIC DNA]</scope>
    <source>
        <strain evidence="2 3">DSM 14349</strain>
    </source>
</reference>
<dbReference type="Proteomes" id="UP001519272">
    <property type="component" value="Unassembled WGS sequence"/>
</dbReference>
<comment type="caution">
    <text evidence="2">The sequence shown here is derived from an EMBL/GenBank/DDBJ whole genome shotgun (WGS) entry which is preliminary data.</text>
</comment>
<evidence type="ECO:0000313" key="3">
    <source>
        <dbReference type="Proteomes" id="UP001519272"/>
    </source>
</evidence>
<evidence type="ECO:0000256" key="1">
    <source>
        <dbReference type="SAM" id="Phobius"/>
    </source>
</evidence>
<protein>
    <submittedName>
        <fullName evidence="2">Uncharacterized protein YjeT (DUF2065 family)</fullName>
    </submittedName>
</protein>
<evidence type="ECO:0000313" key="2">
    <source>
        <dbReference type="EMBL" id="MBP1905392.1"/>
    </source>
</evidence>
<keyword evidence="1" id="KW-0472">Membrane</keyword>